<dbReference type="InterPro" id="IPR050582">
    <property type="entry name" value="HAD-like_SerB"/>
</dbReference>
<dbReference type="PANTHER" id="PTHR43344">
    <property type="entry name" value="PHOSPHOSERINE PHOSPHATASE"/>
    <property type="match status" value="1"/>
</dbReference>
<dbReference type="Gene3D" id="3.40.50.1000">
    <property type="entry name" value="HAD superfamily/HAD-like"/>
    <property type="match status" value="1"/>
</dbReference>
<dbReference type="SUPFAM" id="SSF56784">
    <property type="entry name" value="HAD-like"/>
    <property type="match status" value="1"/>
</dbReference>
<keyword evidence="5" id="KW-0479">Metal-binding</keyword>
<sequence length="238" mass="27861">MPRRKLAIFDVDGTIFRWSLFIEIVEGLIEKGYFPQKAFQEINARYLQWMDRKIHYNIYLEQVIQTYYKYLKGCKYSDVEKVARHVILEKGNRVYRYTSTLIKTLKKKGYFLLIISGSPEFIVQEFARLFGFDQWYGSIYEVKNGIFTGAPINRDSVFKKGKVLDKFLKSASFQVDLKNSIAVGDTASDAPLLERVGKPIAFDPDRDLLVYANKKKWKIILERKDVIYEVKSFKTVTV</sequence>
<dbReference type="Pfam" id="PF12710">
    <property type="entry name" value="HAD"/>
    <property type="match status" value="1"/>
</dbReference>
<dbReference type="InterPro" id="IPR006385">
    <property type="entry name" value="HAD_hydro_SerB1"/>
</dbReference>
<dbReference type="PANTHER" id="PTHR43344:SF2">
    <property type="entry name" value="PHOSPHOSERINE PHOSPHATASE"/>
    <property type="match status" value="1"/>
</dbReference>
<dbReference type="EC" id="3.1.3.3" evidence="3"/>
<evidence type="ECO:0000256" key="10">
    <source>
        <dbReference type="ARBA" id="ARBA00048523"/>
    </source>
</evidence>
<evidence type="ECO:0000313" key="12">
    <source>
        <dbReference type="Proteomes" id="UP000178558"/>
    </source>
</evidence>
<comment type="catalytic activity">
    <reaction evidence="10">
        <text>O-phospho-D-serine + H2O = D-serine + phosphate</text>
        <dbReference type="Rhea" id="RHEA:24873"/>
        <dbReference type="ChEBI" id="CHEBI:15377"/>
        <dbReference type="ChEBI" id="CHEBI:35247"/>
        <dbReference type="ChEBI" id="CHEBI:43474"/>
        <dbReference type="ChEBI" id="CHEBI:58680"/>
        <dbReference type="EC" id="3.1.3.3"/>
    </reaction>
</comment>
<dbReference type="InterPro" id="IPR036412">
    <property type="entry name" value="HAD-like_sf"/>
</dbReference>
<dbReference type="GO" id="GO:0006564">
    <property type="term" value="P:L-serine biosynthetic process"/>
    <property type="evidence" value="ECO:0007669"/>
    <property type="project" value="UniProtKB-KW"/>
</dbReference>
<dbReference type="InterPro" id="IPR023214">
    <property type="entry name" value="HAD_sf"/>
</dbReference>
<dbReference type="GO" id="GO:0005737">
    <property type="term" value="C:cytoplasm"/>
    <property type="evidence" value="ECO:0007669"/>
    <property type="project" value="TreeGrafter"/>
</dbReference>
<dbReference type="NCBIfam" id="TIGR01490">
    <property type="entry name" value="HAD-SF-IB-hyp1"/>
    <property type="match status" value="1"/>
</dbReference>
<evidence type="ECO:0000313" key="11">
    <source>
        <dbReference type="EMBL" id="OGK49862.1"/>
    </source>
</evidence>
<comment type="cofactor">
    <cofactor evidence="1">
        <name>Mg(2+)</name>
        <dbReference type="ChEBI" id="CHEBI:18420"/>
    </cofactor>
</comment>
<evidence type="ECO:0000256" key="8">
    <source>
        <dbReference type="ARBA" id="ARBA00023299"/>
    </source>
</evidence>
<dbReference type="GO" id="GO:0036424">
    <property type="term" value="F:L-phosphoserine phosphatase activity"/>
    <property type="evidence" value="ECO:0007669"/>
    <property type="project" value="TreeGrafter"/>
</dbReference>
<evidence type="ECO:0000256" key="7">
    <source>
        <dbReference type="ARBA" id="ARBA00022842"/>
    </source>
</evidence>
<keyword evidence="4" id="KW-0028">Amino-acid biosynthesis</keyword>
<dbReference type="GO" id="GO:0000287">
    <property type="term" value="F:magnesium ion binding"/>
    <property type="evidence" value="ECO:0007669"/>
    <property type="project" value="TreeGrafter"/>
</dbReference>
<evidence type="ECO:0000256" key="3">
    <source>
        <dbReference type="ARBA" id="ARBA00012640"/>
    </source>
</evidence>
<keyword evidence="7" id="KW-0460">Magnesium</keyword>
<dbReference type="NCBIfam" id="TIGR01488">
    <property type="entry name" value="HAD-SF-IB"/>
    <property type="match status" value="1"/>
</dbReference>
<proteinExistence type="predicted"/>
<evidence type="ECO:0000256" key="9">
    <source>
        <dbReference type="ARBA" id="ARBA00048138"/>
    </source>
</evidence>
<protein>
    <recommendedName>
        <fullName evidence="3">phosphoserine phosphatase</fullName>
        <ecNumber evidence="3">3.1.3.3</ecNumber>
    </recommendedName>
</protein>
<evidence type="ECO:0000256" key="2">
    <source>
        <dbReference type="ARBA" id="ARBA00005135"/>
    </source>
</evidence>
<keyword evidence="8" id="KW-0718">Serine biosynthesis</keyword>
<dbReference type="EMBL" id="MGAQ01000024">
    <property type="protein sequence ID" value="OGK49862.1"/>
    <property type="molecule type" value="Genomic_DNA"/>
</dbReference>
<dbReference type="Proteomes" id="UP000178558">
    <property type="component" value="Unassembled WGS sequence"/>
</dbReference>
<gene>
    <name evidence="11" type="ORF">A3B50_03690</name>
</gene>
<evidence type="ECO:0000256" key="4">
    <source>
        <dbReference type="ARBA" id="ARBA00022605"/>
    </source>
</evidence>
<organism evidence="11 12">
    <name type="scientific">Candidatus Roizmanbacteria bacterium RIFCSPLOWO2_01_FULL_40_42</name>
    <dbReference type="NCBI Taxonomy" id="1802066"/>
    <lineage>
        <taxon>Bacteria</taxon>
        <taxon>Candidatus Roizmaniibacteriota</taxon>
    </lineage>
</organism>
<name>A0A1F7J2R1_9BACT</name>
<comment type="pathway">
    <text evidence="2">Amino-acid biosynthesis; L-serine biosynthesis; L-serine from 3-phospho-D-glycerate: step 3/3.</text>
</comment>
<keyword evidence="6" id="KW-0378">Hydrolase</keyword>
<evidence type="ECO:0000256" key="6">
    <source>
        <dbReference type="ARBA" id="ARBA00022801"/>
    </source>
</evidence>
<comment type="caution">
    <text evidence="11">The sequence shown here is derived from an EMBL/GenBank/DDBJ whole genome shotgun (WGS) entry which is preliminary data.</text>
</comment>
<evidence type="ECO:0000256" key="1">
    <source>
        <dbReference type="ARBA" id="ARBA00001946"/>
    </source>
</evidence>
<comment type="catalytic activity">
    <reaction evidence="9">
        <text>O-phospho-L-serine + H2O = L-serine + phosphate</text>
        <dbReference type="Rhea" id="RHEA:21208"/>
        <dbReference type="ChEBI" id="CHEBI:15377"/>
        <dbReference type="ChEBI" id="CHEBI:33384"/>
        <dbReference type="ChEBI" id="CHEBI:43474"/>
        <dbReference type="ChEBI" id="CHEBI:57524"/>
        <dbReference type="EC" id="3.1.3.3"/>
    </reaction>
</comment>
<dbReference type="Gene3D" id="1.20.1440.100">
    <property type="entry name" value="SG protein - dephosphorylation function"/>
    <property type="match status" value="1"/>
</dbReference>
<dbReference type="AlphaFoldDB" id="A0A1F7J2R1"/>
<accession>A0A1F7J2R1</accession>
<evidence type="ECO:0000256" key="5">
    <source>
        <dbReference type="ARBA" id="ARBA00022723"/>
    </source>
</evidence>
<reference evidence="11 12" key="1">
    <citation type="journal article" date="2016" name="Nat. Commun.">
        <title>Thousands of microbial genomes shed light on interconnected biogeochemical processes in an aquifer system.</title>
        <authorList>
            <person name="Anantharaman K."/>
            <person name="Brown C.T."/>
            <person name="Hug L.A."/>
            <person name="Sharon I."/>
            <person name="Castelle C.J."/>
            <person name="Probst A.J."/>
            <person name="Thomas B.C."/>
            <person name="Singh A."/>
            <person name="Wilkins M.J."/>
            <person name="Karaoz U."/>
            <person name="Brodie E.L."/>
            <person name="Williams K.H."/>
            <person name="Hubbard S.S."/>
            <person name="Banfield J.F."/>
        </authorList>
    </citation>
    <scope>NUCLEOTIDE SEQUENCE [LARGE SCALE GENOMIC DNA]</scope>
</reference>